<dbReference type="OrthoDB" id="2874588at2"/>
<dbReference type="EMBL" id="BAUV01000041">
    <property type="protein sequence ID" value="GAE36703.1"/>
    <property type="molecule type" value="Genomic_DNA"/>
</dbReference>
<dbReference type="RefSeq" id="WP_035666851.1">
    <property type="nucleotide sequence ID" value="NZ_BAUV01000041.1"/>
</dbReference>
<accession>W4QYF8</accession>
<keyword evidence="2" id="KW-1185">Reference proteome</keyword>
<evidence type="ECO:0000313" key="2">
    <source>
        <dbReference type="Proteomes" id="UP000018896"/>
    </source>
</evidence>
<dbReference type="eggNOG" id="ENOG5030D94">
    <property type="taxonomic scope" value="Bacteria"/>
</dbReference>
<dbReference type="Proteomes" id="UP000018896">
    <property type="component" value="Unassembled WGS sequence"/>
</dbReference>
<name>W4QYF8_HALA3</name>
<dbReference type="AlphaFoldDB" id="W4QYF8"/>
<evidence type="ECO:0000313" key="1">
    <source>
        <dbReference type="EMBL" id="GAE36703.1"/>
    </source>
</evidence>
<sequence>MKKGLYSFVVCLSFLVGCQNDKVNELELISFYDEFLMEVNELFAYHTYEEEMFFNEKYHTEESIRSILAPYMTEEGMNQFLADHYIQEDQRFVYNGEFQDYLRDYSRNSSYYDITRQTIFNPGLRMISRELEVNALAEEVELRADGVPVRFYSEESMYGQTQFGELGYPAVDHLSLTVKMVKDKDEYRIQYVEVDSET</sequence>
<reference evidence="1 2" key="1">
    <citation type="journal article" date="2014" name="Genome Announc.">
        <title>Draft Genome Sequences of Three Alkaliphilic Bacillus Strains, Bacillus wakoensis JCM 9140T, Bacillus akibai JCM 9157T, and Bacillus hemicellulosilyticus JCM 9152T.</title>
        <authorList>
            <person name="Yuki M."/>
            <person name="Oshima K."/>
            <person name="Suda W."/>
            <person name="Oshida Y."/>
            <person name="Kitamura K."/>
            <person name="Iida T."/>
            <person name="Hattori M."/>
            <person name="Ohkuma M."/>
        </authorList>
    </citation>
    <scope>NUCLEOTIDE SEQUENCE [LARGE SCALE GENOMIC DNA]</scope>
    <source>
        <strain evidence="1 2">JCM 9157</strain>
    </source>
</reference>
<comment type="caution">
    <text evidence="1">The sequence shown here is derived from an EMBL/GenBank/DDBJ whole genome shotgun (WGS) entry which is preliminary data.</text>
</comment>
<proteinExistence type="predicted"/>
<protein>
    <submittedName>
        <fullName evidence="1">Uncharacterized protein</fullName>
    </submittedName>
</protein>
<dbReference type="PROSITE" id="PS51257">
    <property type="entry name" value="PROKAR_LIPOPROTEIN"/>
    <property type="match status" value="1"/>
</dbReference>
<gene>
    <name evidence="1" type="ORF">JCM9157_3916</name>
</gene>
<organism evidence="1 2">
    <name type="scientific">Halalkalibacter akibai (strain ATCC 43226 / DSM 21942 / CIP 109018 / JCM 9157 / 1139)</name>
    <name type="common">Bacillus akibai</name>
    <dbReference type="NCBI Taxonomy" id="1236973"/>
    <lineage>
        <taxon>Bacteria</taxon>
        <taxon>Bacillati</taxon>
        <taxon>Bacillota</taxon>
        <taxon>Bacilli</taxon>
        <taxon>Bacillales</taxon>
        <taxon>Bacillaceae</taxon>
        <taxon>Halalkalibacter</taxon>
    </lineage>
</organism>